<gene>
    <name evidence="3" type="ORF">H8R92_01025</name>
</gene>
<feature type="signal peptide" evidence="2">
    <location>
        <begin position="1"/>
        <end position="21"/>
    </location>
</feature>
<keyword evidence="2" id="KW-0732">Signal</keyword>
<evidence type="ECO:0000256" key="2">
    <source>
        <dbReference type="SAM" id="SignalP"/>
    </source>
</evidence>
<evidence type="ECO:0008006" key="5">
    <source>
        <dbReference type="Google" id="ProtNLM"/>
    </source>
</evidence>
<proteinExistence type="predicted"/>
<dbReference type="RefSeq" id="WP_186834446.1">
    <property type="nucleotide sequence ID" value="NZ_JACOOQ010000001.1"/>
</dbReference>
<evidence type="ECO:0000256" key="1">
    <source>
        <dbReference type="SAM" id="MobiDB-lite"/>
    </source>
</evidence>
<dbReference type="EMBL" id="JACOOQ010000001">
    <property type="protein sequence ID" value="MBC5639031.1"/>
    <property type="molecule type" value="Genomic_DNA"/>
</dbReference>
<dbReference type="AlphaFoldDB" id="A0A8I0A6V6"/>
<feature type="region of interest" description="Disordered" evidence="1">
    <location>
        <begin position="26"/>
        <end position="90"/>
    </location>
</feature>
<evidence type="ECO:0000313" key="3">
    <source>
        <dbReference type="EMBL" id="MBC5639031.1"/>
    </source>
</evidence>
<dbReference type="PROSITE" id="PS51257">
    <property type="entry name" value="PROKAR_LIPOPROTEIN"/>
    <property type="match status" value="1"/>
</dbReference>
<keyword evidence="4" id="KW-1185">Reference proteome</keyword>
<protein>
    <recommendedName>
        <fullName evidence="5">Lipoprotein</fullName>
    </recommendedName>
</protein>
<accession>A0A8I0A6V6</accession>
<feature type="chain" id="PRO_5038371271" description="Lipoprotein" evidence="2">
    <location>
        <begin position="22"/>
        <end position="226"/>
    </location>
</feature>
<feature type="compositionally biased region" description="Basic and acidic residues" evidence="1">
    <location>
        <begin position="26"/>
        <end position="84"/>
    </location>
</feature>
<sequence>MKKKFIIFLIIVSIFTLVSCSNETNKSESSIDKTVEDNSVPADKEVSQKEENKEEKNKEEKNKEEKNKEEVNNESKENVEENKIDNNSIDDNINEKEKKYNDKYNIIKDLIENKKMTIKNSNYREIEAENGLGENIVYKLNENNKIVISSSVRLTTILNDGKYDISGSIFSNILIEVLNDSKYIKDINEAIGNYFTEEKDIYTKDINELKIDVSQEFDFIKITVTV</sequence>
<comment type="caution">
    <text evidence="3">The sequence shown here is derived from an EMBL/GenBank/DDBJ whole genome shotgun (WGS) entry which is preliminary data.</text>
</comment>
<dbReference type="Proteomes" id="UP000662088">
    <property type="component" value="Unassembled WGS sequence"/>
</dbReference>
<name>A0A8I0A6V6_9CLOT</name>
<organism evidence="3 4">
    <name type="scientific">Clostridium lentum</name>
    <dbReference type="NCBI Taxonomy" id="2763037"/>
    <lineage>
        <taxon>Bacteria</taxon>
        <taxon>Bacillati</taxon>
        <taxon>Bacillota</taxon>
        <taxon>Clostridia</taxon>
        <taxon>Eubacteriales</taxon>
        <taxon>Clostridiaceae</taxon>
        <taxon>Clostridium</taxon>
    </lineage>
</organism>
<reference evidence="3" key="1">
    <citation type="submission" date="2020-08" db="EMBL/GenBank/DDBJ databases">
        <title>Genome public.</title>
        <authorList>
            <person name="Liu C."/>
            <person name="Sun Q."/>
        </authorList>
    </citation>
    <scope>NUCLEOTIDE SEQUENCE</scope>
    <source>
        <strain evidence="3">NSJ-42</strain>
    </source>
</reference>
<evidence type="ECO:0000313" key="4">
    <source>
        <dbReference type="Proteomes" id="UP000662088"/>
    </source>
</evidence>